<dbReference type="InterPro" id="IPR004805">
    <property type="entry name" value="DnaE2/DnaE/PolC"/>
</dbReference>
<dbReference type="GO" id="GO:0003887">
    <property type="term" value="F:DNA-directed DNA polymerase activity"/>
    <property type="evidence" value="ECO:0007669"/>
    <property type="project" value="UniProtKB-KW"/>
</dbReference>
<dbReference type="Gene3D" id="1.10.150.870">
    <property type="match status" value="1"/>
</dbReference>
<dbReference type="Pfam" id="PF17657">
    <property type="entry name" value="DNA_pol3_finger"/>
    <property type="match status" value="1"/>
</dbReference>
<dbReference type="Pfam" id="PF07733">
    <property type="entry name" value="DNA_pol3_alpha"/>
    <property type="match status" value="1"/>
</dbReference>
<dbReference type="OrthoDB" id="9803237at2"/>
<reference evidence="11 12" key="1">
    <citation type="submission" date="2016-10" db="EMBL/GenBank/DDBJ databases">
        <authorList>
            <person name="de Groot N.N."/>
        </authorList>
    </citation>
    <scope>NUCLEOTIDE SEQUENCE [LARGE SCALE GENOMIC DNA]</scope>
    <source>
        <strain evidence="11 12">AA1</strain>
    </source>
</reference>
<accession>A0A1G5IEI0</accession>
<dbReference type="SUPFAM" id="SSF89550">
    <property type="entry name" value="PHP domain-like"/>
    <property type="match status" value="1"/>
</dbReference>
<dbReference type="PANTHER" id="PTHR32294">
    <property type="entry name" value="DNA POLYMERASE III SUBUNIT ALPHA"/>
    <property type="match status" value="1"/>
</dbReference>
<evidence type="ECO:0000256" key="1">
    <source>
        <dbReference type="ARBA" id="ARBA00004496"/>
    </source>
</evidence>
<dbReference type="Pfam" id="PF02811">
    <property type="entry name" value="PHP"/>
    <property type="match status" value="1"/>
</dbReference>
<dbReference type="GO" id="GO:0008408">
    <property type="term" value="F:3'-5' exonuclease activity"/>
    <property type="evidence" value="ECO:0007669"/>
    <property type="project" value="InterPro"/>
</dbReference>
<keyword evidence="12" id="KW-1185">Reference proteome</keyword>
<dbReference type="Pfam" id="PF01336">
    <property type="entry name" value="tRNA_anti-codon"/>
    <property type="match status" value="1"/>
</dbReference>
<evidence type="ECO:0000256" key="6">
    <source>
        <dbReference type="ARBA" id="ARBA00022705"/>
    </source>
</evidence>
<organism evidence="11 12">
    <name type="scientific">Desulfoluna spongiiphila</name>
    <dbReference type="NCBI Taxonomy" id="419481"/>
    <lineage>
        <taxon>Bacteria</taxon>
        <taxon>Pseudomonadati</taxon>
        <taxon>Thermodesulfobacteriota</taxon>
        <taxon>Desulfobacteria</taxon>
        <taxon>Desulfobacterales</taxon>
        <taxon>Desulfolunaceae</taxon>
        <taxon>Desulfoluna</taxon>
    </lineage>
</organism>
<dbReference type="Proteomes" id="UP000198870">
    <property type="component" value="Unassembled WGS sequence"/>
</dbReference>
<dbReference type="GO" id="GO:0003676">
    <property type="term" value="F:nucleic acid binding"/>
    <property type="evidence" value="ECO:0007669"/>
    <property type="project" value="InterPro"/>
</dbReference>
<evidence type="ECO:0000256" key="2">
    <source>
        <dbReference type="ARBA" id="ARBA00012417"/>
    </source>
</evidence>
<dbReference type="InterPro" id="IPR004365">
    <property type="entry name" value="NA-bd_OB_tRNA"/>
</dbReference>
<feature type="compositionally biased region" description="Basic residues" evidence="9">
    <location>
        <begin position="1165"/>
        <end position="1177"/>
    </location>
</feature>
<evidence type="ECO:0000256" key="3">
    <source>
        <dbReference type="ARBA" id="ARBA00019114"/>
    </source>
</evidence>
<evidence type="ECO:0000256" key="7">
    <source>
        <dbReference type="ARBA" id="ARBA00022932"/>
    </source>
</evidence>
<evidence type="ECO:0000313" key="12">
    <source>
        <dbReference type="Proteomes" id="UP000198870"/>
    </source>
</evidence>
<dbReference type="NCBIfam" id="TIGR00594">
    <property type="entry name" value="polc"/>
    <property type="match status" value="1"/>
</dbReference>
<name>A0A1G5IEI0_9BACT</name>
<dbReference type="Pfam" id="PF14579">
    <property type="entry name" value="HHH_6"/>
    <property type="match status" value="1"/>
</dbReference>
<dbReference type="RefSeq" id="WP_092213749.1">
    <property type="nucleotide sequence ID" value="NZ_FMUX01000019.1"/>
</dbReference>
<feature type="region of interest" description="Disordered" evidence="9">
    <location>
        <begin position="1165"/>
        <end position="1186"/>
    </location>
</feature>
<dbReference type="SMART" id="SM00481">
    <property type="entry name" value="POLIIIAc"/>
    <property type="match status" value="1"/>
</dbReference>
<dbReference type="InterPro" id="IPR011708">
    <property type="entry name" value="DNA_pol3_alpha_NTPase_dom"/>
</dbReference>
<dbReference type="InterPro" id="IPR004013">
    <property type="entry name" value="PHP_dom"/>
</dbReference>
<dbReference type="GO" id="GO:0006260">
    <property type="term" value="P:DNA replication"/>
    <property type="evidence" value="ECO:0007669"/>
    <property type="project" value="UniProtKB-KW"/>
</dbReference>
<dbReference type="InterPro" id="IPR003141">
    <property type="entry name" value="Pol/His_phosphatase_N"/>
</dbReference>
<dbReference type="NCBIfam" id="NF004226">
    <property type="entry name" value="PRK05673.1"/>
    <property type="match status" value="1"/>
</dbReference>
<gene>
    <name evidence="11" type="ORF">SAMN05216233_11974</name>
</gene>
<dbReference type="Gene3D" id="3.20.20.140">
    <property type="entry name" value="Metal-dependent hydrolases"/>
    <property type="match status" value="1"/>
</dbReference>
<sequence length="1186" mass="131569">MTQSTDIPDFVHLHVHSQYSLLDGAIRLDPLLDRTKEFGMNSVAVTDHGSMFAAVEFYDKAHKAGVNPIIGFEAYMAPRGLKRKEGPEDGTGLFHLVLLAENNAGYTNLCKLASIAQLQGFYYKPRIDREVLAEHSEGVIALSACLAGEIPKLIMKGKLQEADDLARHYQKLFGERNFYLEVQENGLAEQYQVNEVLFDMGNRLGIPMVATNDCHYLNYEDNKAHEILLCIQTGTTVDDPRRFKFGTDQLHFKSPAEMARAFGSTPEVLANTVEIANRCHVDFDFNTYHFPQFDATNELSTDDLFRKIARDGFDNRMKAILEKKPDTDVQVYEERLKYEVETIITMGFPGYFLIVADFIQYGKDNGIPVGPGRGSAAGSIVAYAMNITDLDPIEHGLIFERFLNPSRISMPDIDVDFCIRGREKVFNYVVGRYGGGDYVAQIITFGTLKTKMVIRDVGRAMNIPLSEVDRIAKMVPDTLGIKLDQALIDEPELKELVDSRADYTELINVCRVLEGLTRHASTHAAGVVVSDKPLVEYLPLFKGRNGETITQLDMKRVEQIGLVKFDFLGLRNLTVIDDCLGMIEKQGIERPDMINIDFADKETFDLLSSGNTTGVFQLESSGMKDLLVRLKPEQFSDITALVALYRPGPLDSGMVDAYVNRKHGREPVEYLLPGLDGILKETYGVILYQEQVMKIAGVIANYSMADADGLRKAMGKKIAAAMAEHRTLFMKGALENGHPEETAGELFDLMEKFGGYGFNKSHSAAYALVCYQTAWLKTHFPVEFMAGLLTSEIGNADGIVKFIAECKNNHIEVLPPDVNESEGVFSVYDGRIRFGLTAVKGVGEGPIEAILSEREANGHFVSIFEFCERVDLRKVNKRVLEALIKSGAFDFTGASRNQLMVAMEESLEHGSRVQKEKNDPQLSLFGDASGGGARINVPVLADVPDWDERHRLTLEKEVLGFYISGHPLNQYEDILKGYATLTGLNKENAIEGSPVRFGGMITMVKVIRTKKGDQMAFISIEDLYSDIEVVVFPSTFADTKEILHADSIVMVEGVAQVKENNVTIAAERLVHMDQVTGLWTGGIALHLDAGEIQMELIPRVDAVLKRYPGPSTVTVYLLLRGHSVTSIELPDYAGVTVSPQLLDDLKALVGAKKVRTVAMPPKLKERKKPAWMNRKKANGNGNGGNG</sequence>
<evidence type="ECO:0000313" key="11">
    <source>
        <dbReference type="EMBL" id="SCY74413.1"/>
    </source>
</evidence>
<evidence type="ECO:0000256" key="5">
    <source>
        <dbReference type="ARBA" id="ARBA00022695"/>
    </source>
</evidence>
<comment type="catalytic activity">
    <reaction evidence="8">
        <text>DNA(n) + a 2'-deoxyribonucleoside 5'-triphosphate = DNA(n+1) + diphosphate</text>
        <dbReference type="Rhea" id="RHEA:22508"/>
        <dbReference type="Rhea" id="RHEA-COMP:17339"/>
        <dbReference type="Rhea" id="RHEA-COMP:17340"/>
        <dbReference type="ChEBI" id="CHEBI:33019"/>
        <dbReference type="ChEBI" id="CHEBI:61560"/>
        <dbReference type="ChEBI" id="CHEBI:173112"/>
        <dbReference type="EC" id="2.7.7.7"/>
    </reaction>
</comment>
<evidence type="ECO:0000256" key="4">
    <source>
        <dbReference type="ARBA" id="ARBA00022679"/>
    </source>
</evidence>
<dbReference type="EC" id="2.7.7.7" evidence="2"/>
<dbReference type="Gene3D" id="1.10.10.1600">
    <property type="entry name" value="Bacterial DNA polymerase III alpha subunit, thumb domain"/>
    <property type="match status" value="1"/>
</dbReference>
<dbReference type="InterPro" id="IPR029460">
    <property type="entry name" value="DNAPol_HHH"/>
</dbReference>
<keyword evidence="4" id="KW-0808">Transferase</keyword>
<dbReference type="AlphaFoldDB" id="A0A1G5IEI0"/>
<evidence type="ECO:0000259" key="10">
    <source>
        <dbReference type="SMART" id="SM00481"/>
    </source>
</evidence>
<protein>
    <recommendedName>
        <fullName evidence="3">DNA polymerase III subunit alpha</fullName>
        <ecNumber evidence="2">2.7.7.7</ecNumber>
    </recommendedName>
</protein>
<keyword evidence="7" id="KW-0239">DNA-directed DNA polymerase</keyword>
<evidence type="ECO:0000256" key="8">
    <source>
        <dbReference type="ARBA" id="ARBA00049244"/>
    </source>
</evidence>
<dbReference type="InterPro" id="IPR040982">
    <property type="entry name" value="DNA_pol3_finger"/>
</dbReference>
<feature type="domain" description="Polymerase/histidinol phosphatase N-terminal" evidence="10">
    <location>
        <begin position="11"/>
        <end position="78"/>
    </location>
</feature>
<evidence type="ECO:0000256" key="9">
    <source>
        <dbReference type="SAM" id="MobiDB-lite"/>
    </source>
</evidence>
<comment type="subcellular location">
    <subcellularLocation>
        <location evidence="1">Cytoplasm</location>
    </subcellularLocation>
</comment>
<dbReference type="PANTHER" id="PTHR32294:SF0">
    <property type="entry name" value="DNA POLYMERASE III SUBUNIT ALPHA"/>
    <property type="match status" value="1"/>
</dbReference>
<dbReference type="NCBIfam" id="NF005298">
    <property type="entry name" value="PRK06826.1"/>
    <property type="match status" value="1"/>
</dbReference>
<dbReference type="CDD" id="cd12113">
    <property type="entry name" value="PHP_PolIIIA_DnaE3"/>
    <property type="match status" value="1"/>
</dbReference>
<dbReference type="CDD" id="cd04485">
    <property type="entry name" value="DnaE_OBF"/>
    <property type="match status" value="1"/>
</dbReference>
<dbReference type="GO" id="GO:0005737">
    <property type="term" value="C:cytoplasm"/>
    <property type="evidence" value="ECO:0007669"/>
    <property type="project" value="UniProtKB-SubCell"/>
</dbReference>
<keyword evidence="6" id="KW-0235">DNA replication</keyword>
<dbReference type="EMBL" id="FMUX01000019">
    <property type="protein sequence ID" value="SCY74413.1"/>
    <property type="molecule type" value="Genomic_DNA"/>
</dbReference>
<dbReference type="STRING" id="419481.SAMN05216233_11974"/>
<keyword evidence="5" id="KW-0548">Nucleotidyltransferase</keyword>
<proteinExistence type="predicted"/>
<dbReference type="InterPro" id="IPR041931">
    <property type="entry name" value="DNA_pol3_alpha_thumb_dom"/>
</dbReference>
<dbReference type="InterPro" id="IPR016195">
    <property type="entry name" value="Pol/histidinol_Pase-like"/>
</dbReference>